<dbReference type="CDD" id="cd09736">
    <property type="entry name" value="Csy2_I-F"/>
    <property type="match status" value="1"/>
</dbReference>
<organism evidence="1 2">
    <name type="scientific">Thioalkalivibrio nitratireducens (strain DSM 14787 / UNIQEM 213 / ALEN2)</name>
    <dbReference type="NCBI Taxonomy" id="1255043"/>
    <lineage>
        <taxon>Bacteria</taxon>
        <taxon>Pseudomonadati</taxon>
        <taxon>Pseudomonadota</taxon>
        <taxon>Gammaproteobacteria</taxon>
        <taxon>Chromatiales</taxon>
        <taxon>Ectothiorhodospiraceae</taxon>
        <taxon>Thioalkalivibrio</taxon>
    </lineage>
</organism>
<accession>L0E0D1</accession>
<dbReference type="AlphaFoldDB" id="L0E0D1"/>
<evidence type="ECO:0000313" key="1">
    <source>
        <dbReference type="EMBL" id="AGA34091.1"/>
    </source>
</evidence>
<proteinExistence type="predicted"/>
<dbReference type="Pfam" id="PF09614">
    <property type="entry name" value="Cas_Csy2"/>
    <property type="match status" value="1"/>
</dbReference>
<name>L0E0D1_THIND</name>
<dbReference type="PATRIC" id="fig|1255043.3.peg.2469"/>
<dbReference type="Proteomes" id="UP000010809">
    <property type="component" value="Chromosome"/>
</dbReference>
<sequence>MLEEPNYLLEIPRLRVQNANAISSPLTWGFPAMTAFVGLMHTLERKLDERSLELFFDSVGVICHRHEPQISTATFPRTFRLTRNPIFQSKRDVQSNRPAAIVEEGRTHLEITLVFSVRGDSCKSSENEQVARQIEELVHTLRIAGGTVQPTRNARRRSTRIIPVTEDAEARPKEYRKLLRQWLPGFALVARDDLLQSHWKTLREERPESTLLDAWLDLSRLTWECHGEESADTEQAPTVHWEPRRPRGSSGWIVPIPVGYGALGPLHDPGTVAAVRDAETPFRFVESLYSIGQWIGPHQLTSPKQLLWYPESEPDNGRYRLRNDYEPNVYA</sequence>
<dbReference type="HOGENOM" id="CLU_073578_0_0_6"/>
<dbReference type="InterPro" id="IPR013398">
    <property type="entry name" value="CRISPR-assoc_prot_Csy2"/>
</dbReference>
<dbReference type="EMBL" id="CP003989">
    <property type="protein sequence ID" value="AGA34091.1"/>
    <property type="molecule type" value="Genomic_DNA"/>
</dbReference>
<dbReference type="OrthoDB" id="1550641at2"/>
<dbReference type="eggNOG" id="ENOG502Z9HE">
    <property type="taxonomic scope" value="Bacteria"/>
</dbReference>
<evidence type="ECO:0000313" key="2">
    <source>
        <dbReference type="Proteomes" id="UP000010809"/>
    </source>
</evidence>
<dbReference type="STRING" id="1255043.TVNIR_2448"/>
<dbReference type="NCBIfam" id="TIGR02565">
    <property type="entry name" value="cas_Csy2"/>
    <property type="match status" value="1"/>
</dbReference>
<protein>
    <submittedName>
        <fullName evidence="1">CRISPR-associated protein, Csy2 family</fullName>
    </submittedName>
</protein>
<dbReference type="KEGG" id="tni:TVNIR_2448"/>
<keyword evidence="2" id="KW-1185">Reference proteome</keyword>
<reference evidence="1" key="1">
    <citation type="submission" date="2015-12" db="EMBL/GenBank/DDBJ databases">
        <authorList>
            <person name="Tikhonova T.V."/>
            <person name="Pavlov A.R."/>
            <person name="Beletsky A.V."/>
            <person name="Mardanov A.V."/>
            <person name="Sorokin D.Y."/>
            <person name="Ravin N.V."/>
            <person name="Popov V.O."/>
        </authorList>
    </citation>
    <scope>NUCLEOTIDE SEQUENCE</scope>
    <source>
        <strain evidence="1">DSM 14787</strain>
    </source>
</reference>
<gene>
    <name evidence="1" type="ordered locus">TVNIR_2448</name>
</gene>
<dbReference type="RefSeq" id="WP_015259207.1">
    <property type="nucleotide sequence ID" value="NC_019902.2"/>
</dbReference>